<dbReference type="Proteomes" id="UP001217500">
    <property type="component" value="Chromosome"/>
</dbReference>
<dbReference type="PROSITE" id="PS00122">
    <property type="entry name" value="CARBOXYLESTERASE_B_1"/>
    <property type="match status" value="1"/>
</dbReference>
<dbReference type="EC" id="3.1.1.-" evidence="3"/>
<evidence type="ECO:0000313" key="5">
    <source>
        <dbReference type="EMBL" id="WCL55230.1"/>
    </source>
</evidence>
<dbReference type="KEGG" id="gso:PH603_05600"/>
<evidence type="ECO:0000313" key="6">
    <source>
        <dbReference type="Proteomes" id="UP001217500"/>
    </source>
</evidence>
<proteinExistence type="inferred from homology"/>
<protein>
    <recommendedName>
        <fullName evidence="3">Carboxylic ester hydrolase</fullName>
        <ecNumber evidence="3">3.1.1.-</ecNumber>
    </recommendedName>
</protein>
<evidence type="ECO:0000256" key="1">
    <source>
        <dbReference type="ARBA" id="ARBA00005964"/>
    </source>
</evidence>
<accession>A0AAF0BMY3</accession>
<evidence type="ECO:0000259" key="4">
    <source>
        <dbReference type="Pfam" id="PF00135"/>
    </source>
</evidence>
<dbReference type="InterPro" id="IPR019826">
    <property type="entry name" value="Carboxylesterase_B_AS"/>
</dbReference>
<dbReference type="RefSeq" id="WP_289505010.1">
    <property type="nucleotide sequence ID" value="NZ_CP116805.1"/>
</dbReference>
<dbReference type="EMBL" id="CP116805">
    <property type="protein sequence ID" value="WCL55230.1"/>
    <property type="molecule type" value="Genomic_DNA"/>
</dbReference>
<name>A0AAF0BMY3_9PROT</name>
<keyword evidence="2 3" id="KW-0378">Hydrolase</keyword>
<comment type="similarity">
    <text evidence="1 3">Belongs to the type-B carboxylesterase/lipase family.</text>
</comment>
<reference evidence="5" key="1">
    <citation type="submission" date="2023-01" db="EMBL/GenBank/DDBJ databases">
        <title>The genome sequence of Kordiimonadaceae bacterium 6D33.</title>
        <authorList>
            <person name="Liu Y."/>
        </authorList>
    </citation>
    <scope>NUCLEOTIDE SEQUENCE</scope>
    <source>
        <strain evidence="5">6D33</strain>
    </source>
</reference>
<dbReference type="InterPro" id="IPR050309">
    <property type="entry name" value="Type-B_Carboxylest/Lipase"/>
</dbReference>
<evidence type="ECO:0000256" key="3">
    <source>
        <dbReference type="RuleBase" id="RU361235"/>
    </source>
</evidence>
<dbReference type="PANTHER" id="PTHR11559">
    <property type="entry name" value="CARBOXYLESTERASE"/>
    <property type="match status" value="1"/>
</dbReference>
<sequence length="583" mass="62466">MKAFTPASFHPNGLPANGSAAEAAGPGRGGARLFSRGLTHVVAAVCAAAWVHFAVPLAVAADGPVVQAPTGPVKGKAESGLHIFKGIPYALPPVGDRRWTPPVAVPVWEEVRDAGDFGPACIQPPSRPGSIYFEKLRSTSEDCLYLNIWAPEKAEKAPVFVWIHGGSLIAGAGSQTMYDGEALAKQGILVVSINYRLGILGYLAHAELSAESPDQVSGNYGLLDQIEALRWVGKNIAAFGGDPANVTIAGESAGALSVMYLMAAPDARGLFAKAVAQSAYMVTAPSLKEKRYGSESGEAIGAWIVNKLGATSVAELRGKDAQGLVDGVGRAGYFPFPSIDGKVLPHQLVEVFDRGEQAPVPLLAGFNSGEIRSLRFLLPPPPDDAAAYEAAIRKGYGELSDEFLRQYPSRLIDEAMLAATRDAMYGWTAERLVRKQAEIGQPGYLYLFDHSYPAADKLGLHAFHAAEIPYVFGTTRRITDAWPKIPGTTTEKNLREAMMGYWSSFARTGKPVADGQPDWPGYAPDKGYMYFADKPHAATHLLPGMYELHEEVVCRRRAAGDIAWNWNVGVIAPPLPPKTTDCQ</sequence>
<evidence type="ECO:0000256" key="2">
    <source>
        <dbReference type="ARBA" id="ARBA00022801"/>
    </source>
</evidence>
<dbReference type="SUPFAM" id="SSF53474">
    <property type="entry name" value="alpha/beta-Hydrolases"/>
    <property type="match status" value="1"/>
</dbReference>
<dbReference type="InterPro" id="IPR029058">
    <property type="entry name" value="AB_hydrolase_fold"/>
</dbReference>
<dbReference type="Gene3D" id="3.40.50.1820">
    <property type="entry name" value="alpha/beta hydrolase"/>
    <property type="match status" value="1"/>
</dbReference>
<keyword evidence="6" id="KW-1185">Reference proteome</keyword>
<dbReference type="Pfam" id="PF00135">
    <property type="entry name" value="COesterase"/>
    <property type="match status" value="1"/>
</dbReference>
<organism evidence="5 6">
    <name type="scientific">Gimibacter soli</name>
    <dbReference type="NCBI Taxonomy" id="3024400"/>
    <lineage>
        <taxon>Bacteria</taxon>
        <taxon>Pseudomonadati</taxon>
        <taxon>Pseudomonadota</taxon>
        <taxon>Alphaproteobacteria</taxon>
        <taxon>Kordiimonadales</taxon>
        <taxon>Temperatibacteraceae</taxon>
        <taxon>Gimibacter</taxon>
    </lineage>
</organism>
<feature type="domain" description="Carboxylesterase type B" evidence="4">
    <location>
        <begin position="63"/>
        <end position="535"/>
    </location>
</feature>
<gene>
    <name evidence="5" type="ORF">PH603_05600</name>
</gene>
<dbReference type="InterPro" id="IPR019819">
    <property type="entry name" value="Carboxylesterase_B_CS"/>
</dbReference>
<dbReference type="AlphaFoldDB" id="A0AAF0BMY3"/>
<dbReference type="GO" id="GO:0016787">
    <property type="term" value="F:hydrolase activity"/>
    <property type="evidence" value="ECO:0007669"/>
    <property type="project" value="UniProtKB-KW"/>
</dbReference>
<dbReference type="PROSITE" id="PS00941">
    <property type="entry name" value="CARBOXYLESTERASE_B_2"/>
    <property type="match status" value="1"/>
</dbReference>
<dbReference type="InterPro" id="IPR002018">
    <property type="entry name" value="CarbesteraseB"/>
</dbReference>